<gene>
    <name evidence="4" type="ORF">ALECFALPRED_010882</name>
</gene>
<keyword evidence="1" id="KW-0863">Zinc-finger</keyword>
<feature type="compositionally biased region" description="Polar residues" evidence="2">
    <location>
        <begin position="128"/>
        <end position="138"/>
    </location>
</feature>
<evidence type="ECO:0000259" key="3">
    <source>
        <dbReference type="PROSITE" id="PS50158"/>
    </source>
</evidence>
<keyword evidence="5" id="KW-1185">Reference proteome</keyword>
<organism evidence="4 5">
    <name type="scientific">Alectoria fallacina</name>
    <dbReference type="NCBI Taxonomy" id="1903189"/>
    <lineage>
        <taxon>Eukaryota</taxon>
        <taxon>Fungi</taxon>
        <taxon>Dikarya</taxon>
        <taxon>Ascomycota</taxon>
        <taxon>Pezizomycotina</taxon>
        <taxon>Lecanoromycetes</taxon>
        <taxon>OSLEUM clade</taxon>
        <taxon>Lecanoromycetidae</taxon>
        <taxon>Lecanorales</taxon>
        <taxon>Lecanorineae</taxon>
        <taxon>Parmeliaceae</taxon>
        <taxon>Alectoria</taxon>
    </lineage>
</organism>
<dbReference type="SUPFAM" id="SSF57756">
    <property type="entry name" value="Retrovirus zinc finger-like domains"/>
    <property type="match status" value="1"/>
</dbReference>
<comment type="caution">
    <text evidence="4">The sequence shown here is derived from an EMBL/GenBank/DDBJ whole genome shotgun (WGS) entry which is preliminary data.</text>
</comment>
<dbReference type="InterPro" id="IPR001878">
    <property type="entry name" value="Znf_CCHC"/>
</dbReference>
<feature type="compositionally biased region" description="Polar residues" evidence="2">
    <location>
        <begin position="342"/>
        <end position="360"/>
    </location>
</feature>
<dbReference type="PROSITE" id="PS50158">
    <property type="entry name" value="ZF_CCHC"/>
    <property type="match status" value="1"/>
</dbReference>
<feature type="compositionally biased region" description="Basic and acidic residues" evidence="2">
    <location>
        <begin position="384"/>
        <end position="395"/>
    </location>
</feature>
<dbReference type="OrthoDB" id="4207625at2759"/>
<accession>A0A8H3F4E8</accession>
<feature type="compositionally biased region" description="Basic and acidic residues" evidence="2">
    <location>
        <begin position="141"/>
        <end position="154"/>
    </location>
</feature>
<evidence type="ECO:0000256" key="2">
    <source>
        <dbReference type="SAM" id="MobiDB-lite"/>
    </source>
</evidence>
<evidence type="ECO:0000313" key="4">
    <source>
        <dbReference type="EMBL" id="CAF9916844.1"/>
    </source>
</evidence>
<feature type="domain" description="CCHC-type" evidence="3">
    <location>
        <begin position="181"/>
        <end position="196"/>
    </location>
</feature>
<keyword evidence="1" id="KW-0862">Zinc</keyword>
<dbReference type="Gene3D" id="4.10.60.10">
    <property type="entry name" value="Zinc finger, CCHC-type"/>
    <property type="match status" value="1"/>
</dbReference>
<name>A0A8H3F4E8_9LECA</name>
<dbReference type="GO" id="GO:0008270">
    <property type="term" value="F:zinc ion binding"/>
    <property type="evidence" value="ECO:0007669"/>
    <property type="project" value="UniProtKB-KW"/>
</dbReference>
<sequence length="447" mass="48310">MPGIIDLYANFAESHVQLHVKKGKVKEISRSKVELQLLNQIDKAELPLEYKLTWIHAVLASPNFEAMWKAASKRHTLPQSCTERYVPDQTLLDIETPTDNEVEEGAEDAVETKTYKEIHDDAPAAESISPTSVSQLPALTTDHESRSSTPDSDHSSGSSNFEFNFERDAATPFKRTPIPTCTQCNERGHTARSCPENAEDEEADWSSEASADVPGGHEAKELAKRCGAGLPRGPKPVKDPLPRSQELCEDHRAVSGDVNGPAREEEGDGSYEESPSKGKGKGKTKATSTVKGASKPKGVTKNKATSKKKEQTPAQLMTAAAKTREPTKPKATKKAGTRPSKAATTPVHSPYNGNDKQFQAATMPDQADEKSAQIQAGTGPSQERGIKRRLEQSPDDKDDEDFSLAAKKAKTGGAASANGGRKKAAPKKSKQNGLQEWDGIPKGFGEY</sequence>
<proteinExistence type="predicted"/>
<evidence type="ECO:0000256" key="1">
    <source>
        <dbReference type="PROSITE-ProRule" id="PRU00047"/>
    </source>
</evidence>
<feature type="compositionally biased region" description="Basic residues" evidence="2">
    <location>
        <begin position="420"/>
        <end position="430"/>
    </location>
</feature>
<feature type="compositionally biased region" description="Basic and acidic residues" evidence="2">
    <location>
        <begin position="215"/>
        <end position="224"/>
    </location>
</feature>
<feature type="compositionally biased region" description="Basic and acidic residues" evidence="2">
    <location>
        <begin position="236"/>
        <end position="254"/>
    </location>
</feature>
<dbReference type="SMART" id="SM00343">
    <property type="entry name" value="ZnF_C2HC"/>
    <property type="match status" value="1"/>
</dbReference>
<dbReference type="EMBL" id="CAJPDR010000093">
    <property type="protein sequence ID" value="CAF9916844.1"/>
    <property type="molecule type" value="Genomic_DNA"/>
</dbReference>
<dbReference type="Proteomes" id="UP000664203">
    <property type="component" value="Unassembled WGS sequence"/>
</dbReference>
<dbReference type="GO" id="GO:0003676">
    <property type="term" value="F:nucleic acid binding"/>
    <property type="evidence" value="ECO:0007669"/>
    <property type="project" value="InterPro"/>
</dbReference>
<reference evidence="4" key="1">
    <citation type="submission" date="2021-03" db="EMBL/GenBank/DDBJ databases">
        <authorList>
            <person name="Tagirdzhanova G."/>
        </authorList>
    </citation>
    <scope>NUCLEOTIDE SEQUENCE</scope>
</reference>
<evidence type="ECO:0000313" key="5">
    <source>
        <dbReference type="Proteomes" id="UP000664203"/>
    </source>
</evidence>
<dbReference type="InterPro" id="IPR036875">
    <property type="entry name" value="Znf_CCHC_sf"/>
</dbReference>
<feature type="compositionally biased region" description="Polar residues" evidence="2">
    <location>
        <begin position="372"/>
        <end position="381"/>
    </location>
</feature>
<feature type="region of interest" description="Disordered" evidence="2">
    <location>
        <begin position="121"/>
        <end position="447"/>
    </location>
</feature>
<keyword evidence="1" id="KW-0479">Metal-binding</keyword>
<protein>
    <recommendedName>
        <fullName evidence="3">CCHC-type domain-containing protein</fullName>
    </recommendedName>
</protein>
<feature type="compositionally biased region" description="Low complexity" evidence="2">
    <location>
        <begin position="285"/>
        <end position="295"/>
    </location>
</feature>
<dbReference type="AlphaFoldDB" id="A0A8H3F4E8"/>